<dbReference type="AlphaFoldDB" id="A0A931MYW9"/>
<gene>
    <name evidence="1" type="ORF">I5731_04950</name>
</gene>
<dbReference type="Proteomes" id="UP000631694">
    <property type="component" value="Unassembled WGS sequence"/>
</dbReference>
<dbReference type="InterPro" id="IPR009964">
    <property type="entry name" value="DUF1491"/>
</dbReference>
<dbReference type="Pfam" id="PF07372">
    <property type="entry name" value="DUF1491"/>
    <property type="match status" value="1"/>
</dbReference>
<evidence type="ECO:0000313" key="2">
    <source>
        <dbReference type="Proteomes" id="UP000631694"/>
    </source>
</evidence>
<organism evidence="1 2">
    <name type="scientific">Methylobrevis albus</name>
    <dbReference type="NCBI Taxonomy" id="2793297"/>
    <lineage>
        <taxon>Bacteria</taxon>
        <taxon>Pseudomonadati</taxon>
        <taxon>Pseudomonadota</taxon>
        <taxon>Alphaproteobacteria</taxon>
        <taxon>Hyphomicrobiales</taxon>
        <taxon>Pleomorphomonadaceae</taxon>
        <taxon>Methylobrevis</taxon>
    </lineage>
</organism>
<reference evidence="1" key="1">
    <citation type="submission" date="2020-12" db="EMBL/GenBank/DDBJ databases">
        <title>Methylobrevis albus sp. nov., isolated from fresh water lack sediment.</title>
        <authorList>
            <person name="Zou Q."/>
        </authorList>
    </citation>
    <scope>NUCLEOTIDE SEQUENCE</scope>
    <source>
        <strain evidence="1">L22</strain>
    </source>
</reference>
<protein>
    <submittedName>
        <fullName evidence="1">DUF1491 family protein</fullName>
    </submittedName>
</protein>
<comment type="caution">
    <text evidence="1">The sequence shown here is derived from an EMBL/GenBank/DDBJ whole genome shotgun (WGS) entry which is preliminary data.</text>
</comment>
<keyword evidence="2" id="KW-1185">Reference proteome</keyword>
<evidence type="ECO:0000313" key="1">
    <source>
        <dbReference type="EMBL" id="MBH0237161.1"/>
    </source>
</evidence>
<accession>A0A931MYW9</accession>
<proteinExistence type="predicted"/>
<dbReference type="EMBL" id="JADZLT010000041">
    <property type="protein sequence ID" value="MBH0237161.1"/>
    <property type="molecule type" value="Genomic_DNA"/>
</dbReference>
<sequence>MRVTSDFWVSAYVRRRNDAGRFTAVVRRGAAAAGAVFVKVSRLDGTADLYGPLPQAFFGPEETATSGGRVFEKLATGVPEAEIDGRLAGERRFDPDCWVIETECRDASHDLDVAETG</sequence>
<dbReference type="RefSeq" id="WP_197310260.1">
    <property type="nucleotide sequence ID" value="NZ_JADZLT010000041.1"/>
</dbReference>
<name>A0A931MYW9_9HYPH</name>
<dbReference type="Gene3D" id="3.40.1530.20">
    <property type="entry name" value="Protein of unknown function (DUF1491)"/>
    <property type="match status" value="1"/>
</dbReference>